<evidence type="ECO:0000313" key="1">
    <source>
        <dbReference type="EMBL" id="SUO90279.1"/>
    </source>
</evidence>
<keyword evidence="2" id="KW-1185">Reference proteome</keyword>
<reference evidence="1 2" key="1">
    <citation type="submission" date="2018-06" db="EMBL/GenBank/DDBJ databases">
        <authorList>
            <consortium name="Pathogen Informatics"/>
            <person name="Doyle S."/>
        </authorList>
    </citation>
    <scope>NUCLEOTIDE SEQUENCE [LARGE SCALE GENOMIC DNA]</scope>
    <source>
        <strain evidence="1 2">NCTC10717</strain>
    </source>
</reference>
<accession>A0A380MJX8</accession>
<evidence type="ECO:0000313" key="2">
    <source>
        <dbReference type="Proteomes" id="UP000254575"/>
    </source>
</evidence>
<name>A0A380MJX8_9GAMM</name>
<proteinExistence type="predicted"/>
<dbReference type="Pfam" id="PF11444">
    <property type="entry name" value="DUF2895"/>
    <property type="match status" value="1"/>
</dbReference>
<dbReference type="EMBL" id="UHIA01000002">
    <property type="protein sequence ID" value="SUO90279.1"/>
    <property type="molecule type" value="Genomic_DNA"/>
</dbReference>
<protein>
    <submittedName>
        <fullName evidence="1">Integrating conjugative element protein, PFL_4703 family</fullName>
    </submittedName>
</protein>
<dbReference type="InterPro" id="IPR021548">
    <property type="entry name" value="DUF2895"/>
</dbReference>
<gene>
    <name evidence="1" type="ORF">NCTC10717_00066</name>
</gene>
<organism evidence="1 2">
    <name type="scientific">Suttonella indologenes</name>
    <dbReference type="NCBI Taxonomy" id="13276"/>
    <lineage>
        <taxon>Bacteria</taxon>
        <taxon>Pseudomonadati</taxon>
        <taxon>Pseudomonadota</taxon>
        <taxon>Gammaproteobacteria</taxon>
        <taxon>Cardiobacteriales</taxon>
        <taxon>Cardiobacteriaceae</taxon>
        <taxon>Suttonella</taxon>
    </lineage>
</organism>
<dbReference type="Proteomes" id="UP000254575">
    <property type="component" value="Unassembled WGS sequence"/>
</dbReference>
<sequence length="157" mass="18387">MHKVAEIPSHAVYSFARTFWESLNYCEKDCADEYPQRLSSYSHYLTRRCLTDLQRHFDNNRGLYSYRNRVLLPTENALFNESSVKALSADSWLVKLEYNLKDEVSGSLTRYNRILYPLMVVRSNRPLDLNPLGLEVDCYYGNGPTILEQYDISEKAR</sequence>
<dbReference type="AlphaFoldDB" id="A0A380MJX8"/>